<dbReference type="EMBL" id="CP137573">
    <property type="protein sequence ID" value="WOX21799.1"/>
    <property type="molecule type" value="Genomic_DNA"/>
</dbReference>
<evidence type="ECO:0000256" key="2">
    <source>
        <dbReference type="SAM" id="Phobius"/>
    </source>
</evidence>
<keyword evidence="2" id="KW-1133">Transmembrane helix</keyword>
<dbReference type="InterPro" id="IPR025241">
    <property type="entry name" value="DUF4190"/>
</dbReference>
<accession>A0ABZ0LQN7</accession>
<keyword evidence="2" id="KW-0472">Membrane</keyword>
<evidence type="ECO:0000256" key="1">
    <source>
        <dbReference type="SAM" id="MobiDB-lite"/>
    </source>
</evidence>
<evidence type="ECO:0000313" key="4">
    <source>
        <dbReference type="EMBL" id="WOX21799.1"/>
    </source>
</evidence>
<dbReference type="Pfam" id="PF13828">
    <property type="entry name" value="DUF4190"/>
    <property type="match status" value="1"/>
</dbReference>
<name>A0ABZ0LQN7_9ACTN</name>
<reference evidence="4 5" key="1">
    <citation type="submission" date="2023-10" db="EMBL/GenBank/DDBJ databases">
        <title>The genome sequence of Streptomyces sp. HUAS YS2.</title>
        <authorList>
            <person name="Mo P."/>
        </authorList>
    </citation>
    <scope>NUCLEOTIDE SEQUENCE [LARGE SCALE GENOMIC DNA]</scope>
    <source>
        <strain evidence="4 5">HUAS YS2</strain>
    </source>
</reference>
<feature type="compositionally biased region" description="Pro residues" evidence="1">
    <location>
        <begin position="56"/>
        <end position="65"/>
    </location>
</feature>
<feature type="region of interest" description="Disordered" evidence="1">
    <location>
        <begin position="1"/>
        <end position="70"/>
    </location>
</feature>
<dbReference type="Proteomes" id="UP001301731">
    <property type="component" value="Chromosome"/>
</dbReference>
<feature type="compositionally biased region" description="Pro residues" evidence="1">
    <location>
        <begin position="36"/>
        <end position="45"/>
    </location>
</feature>
<feature type="compositionally biased region" description="Low complexity" evidence="1">
    <location>
        <begin position="1"/>
        <end position="19"/>
    </location>
</feature>
<organism evidence="4 5">
    <name type="scientific">Streptomyces solicathayae</name>
    <dbReference type="NCBI Taxonomy" id="3081768"/>
    <lineage>
        <taxon>Bacteria</taxon>
        <taxon>Bacillati</taxon>
        <taxon>Actinomycetota</taxon>
        <taxon>Actinomycetes</taxon>
        <taxon>Kitasatosporales</taxon>
        <taxon>Streptomycetaceae</taxon>
        <taxon>Streptomyces</taxon>
    </lineage>
</organism>
<gene>
    <name evidence="4" type="ORF">R2D22_10465</name>
</gene>
<feature type="domain" description="DUF4190" evidence="3">
    <location>
        <begin position="107"/>
        <end position="174"/>
    </location>
</feature>
<protein>
    <submittedName>
        <fullName evidence="4">DUF4190 domain-containing protein</fullName>
    </submittedName>
</protein>
<feature type="transmembrane region" description="Helical" evidence="2">
    <location>
        <begin position="109"/>
        <end position="142"/>
    </location>
</feature>
<feature type="transmembrane region" description="Helical" evidence="2">
    <location>
        <begin position="162"/>
        <end position="184"/>
    </location>
</feature>
<proteinExistence type="predicted"/>
<keyword evidence="2" id="KW-0812">Transmembrane</keyword>
<evidence type="ECO:0000313" key="5">
    <source>
        <dbReference type="Proteomes" id="UP001301731"/>
    </source>
</evidence>
<evidence type="ECO:0000259" key="3">
    <source>
        <dbReference type="Pfam" id="PF13828"/>
    </source>
</evidence>
<sequence>MTDSSGQPQDGQGGYDPADPWAPPERVELGKSAGQPPTPTPPPVHDQPTMAAVPPADVPPPPVAPTGPGYGYPTAPAPPAGQYGYPGYPGYGGYGQGGWPQAPSNGMGTAAMVLGILALTIGWCYGVPALVLGVLALIFGILGRKRVQRGEANNGGQALAGIIMGSIGIVIGVIFIALFAYIIANADKFDEDSDYDDDPFQTTLVVPGRS</sequence>
<keyword evidence="5" id="KW-1185">Reference proteome</keyword>
<dbReference type="RefSeq" id="WP_318102822.1">
    <property type="nucleotide sequence ID" value="NZ_CP137573.1"/>
</dbReference>